<protein>
    <submittedName>
        <fullName evidence="1">Uncharacterized protein</fullName>
    </submittedName>
</protein>
<evidence type="ECO:0000313" key="1">
    <source>
        <dbReference type="EMBL" id="PNT56668.1"/>
    </source>
</evidence>
<accession>B9GF03</accession>
<organism evidence="1 2">
    <name type="scientific">Populus trichocarpa</name>
    <name type="common">Western balsam poplar</name>
    <name type="synonym">Populus balsamifera subsp. trichocarpa</name>
    <dbReference type="NCBI Taxonomy" id="3694"/>
    <lineage>
        <taxon>Eukaryota</taxon>
        <taxon>Viridiplantae</taxon>
        <taxon>Streptophyta</taxon>
        <taxon>Embryophyta</taxon>
        <taxon>Tracheophyta</taxon>
        <taxon>Spermatophyta</taxon>
        <taxon>Magnoliopsida</taxon>
        <taxon>eudicotyledons</taxon>
        <taxon>Gunneridae</taxon>
        <taxon>Pentapetalae</taxon>
        <taxon>rosids</taxon>
        <taxon>fabids</taxon>
        <taxon>Malpighiales</taxon>
        <taxon>Salicaceae</taxon>
        <taxon>Saliceae</taxon>
        <taxon>Populus</taxon>
    </lineage>
</organism>
<gene>
    <name evidence="1" type="ORF">POPTR_001G257900</name>
</gene>
<name>B9GF03_POPTR</name>
<dbReference type="Proteomes" id="UP000006729">
    <property type="component" value="Chromosome 1"/>
</dbReference>
<reference evidence="1 2" key="1">
    <citation type="journal article" date="2006" name="Science">
        <title>The genome of black cottonwood, Populus trichocarpa (Torr. &amp; Gray).</title>
        <authorList>
            <person name="Tuskan G.A."/>
            <person name="Difazio S."/>
            <person name="Jansson S."/>
            <person name="Bohlmann J."/>
            <person name="Grigoriev I."/>
            <person name="Hellsten U."/>
            <person name="Putnam N."/>
            <person name="Ralph S."/>
            <person name="Rombauts S."/>
            <person name="Salamov A."/>
            <person name="Schein J."/>
            <person name="Sterck L."/>
            <person name="Aerts A."/>
            <person name="Bhalerao R.R."/>
            <person name="Bhalerao R.P."/>
            <person name="Blaudez D."/>
            <person name="Boerjan W."/>
            <person name="Brun A."/>
            <person name="Brunner A."/>
            <person name="Busov V."/>
            <person name="Campbell M."/>
            <person name="Carlson J."/>
            <person name="Chalot M."/>
            <person name="Chapman J."/>
            <person name="Chen G.L."/>
            <person name="Cooper D."/>
            <person name="Coutinho P.M."/>
            <person name="Couturier J."/>
            <person name="Covert S."/>
            <person name="Cronk Q."/>
            <person name="Cunningham R."/>
            <person name="Davis J."/>
            <person name="Degroeve S."/>
            <person name="Dejardin A."/>
            <person name="Depamphilis C."/>
            <person name="Detter J."/>
            <person name="Dirks B."/>
            <person name="Dubchak I."/>
            <person name="Duplessis S."/>
            <person name="Ehlting J."/>
            <person name="Ellis B."/>
            <person name="Gendler K."/>
            <person name="Goodstein D."/>
            <person name="Gribskov M."/>
            <person name="Grimwood J."/>
            <person name="Groover A."/>
            <person name="Gunter L."/>
            <person name="Hamberger B."/>
            <person name="Heinze B."/>
            <person name="Helariutta Y."/>
            <person name="Henrissat B."/>
            <person name="Holligan D."/>
            <person name="Holt R."/>
            <person name="Huang W."/>
            <person name="Islam-Faridi N."/>
            <person name="Jones S."/>
            <person name="Jones-Rhoades M."/>
            <person name="Jorgensen R."/>
            <person name="Joshi C."/>
            <person name="Kangasjarvi J."/>
            <person name="Karlsson J."/>
            <person name="Kelleher C."/>
            <person name="Kirkpatrick R."/>
            <person name="Kirst M."/>
            <person name="Kohler A."/>
            <person name="Kalluri U."/>
            <person name="Larimer F."/>
            <person name="Leebens-Mack J."/>
            <person name="Leple J.C."/>
            <person name="Locascio P."/>
            <person name="Lou Y."/>
            <person name="Lucas S."/>
            <person name="Martin F."/>
            <person name="Montanini B."/>
            <person name="Napoli C."/>
            <person name="Nelson D.R."/>
            <person name="Nelson C."/>
            <person name="Nieminen K."/>
            <person name="Nilsson O."/>
            <person name="Pereda V."/>
            <person name="Peter G."/>
            <person name="Philippe R."/>
            <person name="Pilate G."/>
            <person name="Poliakov A."/>
            <person name="Razumovskaya J."/>
            <person name="Richardson P."/>
            <person name="Rinaldi C."/>
            <person name="Ritland K."/>
            <person name="Rouze P."/>
            <person name="Ryaboy D."/>
            <person name="Schmutz J."/>
            <person name="Schrader J."/>
            <person name="Segerman B."/>
            <person name="Shin H."/>
            <person name="Siddiqui A."/>
            <person name="Sterky F."/>
            <person name="Terry A."/>
            <person name="Tsai C.J."/>
            <person name="Uberbacher E."/>
            <person name="Unneberg P."/>
            <person name="Vahala J."/>
            <person name="Wall K."/>
            <person name="Wessler S."/>
            <person name="Yang G."/>
            <person name="Yin T."/>
            <person name="Douglas C."/>
            <person name="Marra M."/>
            <person name="Sandberg G."/>
            <person name="Van de Peer Y."/>
            <person name="Rokhsar D."/>
        </authorList>
    </citation>
    <scope>NUCLEOTIDE SEQUENCE [LARGE SCALE GENOMIC DNA]</scope>
    <source>
        <strain evidence="2">cv. Nisqually</strain>
    </source>
</reference>
<sequence length="116" mass="13309">MAFSPGCPSFNTRIFWSLIGRWQYIFACQGGLLGLAPRKYPFSVEIQVLFYPSYPLKSSKNYCRESLSQKWRLCLCACTPFTPFPLPSSHESKEYVLRIHQQDYNGVEINDASLDG</sequence>
<keyword evidence="2" id="KW-1185">Reference proteome</keyword>
<dbReference type="InParanoid" id="B9GF03"/>
<proteinExistence type="predicted"/>
<evidence type="ECO:0000313" key="2">
    <source>
        <dbReference type="Proteomes" id="UP000006729"/>
    </source>
</evidence>
<dbReference type="HOGENOM" id="CLU_2101085_0_0_1"/>
<dbReference type="EMBL" id="CM009290">
    <property type="protein sequence ID" value="PNT56668.1"/>
    <property type="molecule type" value="Genomic_DNA"/>
</dbReference>
<dbReference type="AlphaFoldDB" id="B9GF03"/>